<name>A0A4S2L1S2_9HYME</name>
<dbReference type="EMBL" id="QBLH01000694">
    <property type="protein sequence ID" value="TGZ54378.1"/>
    <property type="molecule type" value="Genomic_DNA"/>
</dbReference>
<feature type="compositionally biased region" description="Basic residues" evidence="2">
    <location>
        <begin position="952"/>
        <end position="961"/>
    </location>
</feature>
<feature type="region of interest" description="Disordered" evidence="2">
    <location>
        <begin position="474"/>
        <end position="577"/>
    </location>
</feature>
<keyword evidence="4" id="KW-1185">Reference proteome</keyword>
<feature type="coiled-coil region" evidence="1">
    <location>
        <begin position="788"/>
        <end position="815"/>
    </location>
</feature>
<feature type="region of interest" description="Disordered" evidence="2">
    <location>
        <begin position="908"/>
        <end position="990"/>
    </location>
</feature>
<feature type="compositionally biased region" description="Basic and acidic residues" evidence="2">
    <location>
        <begin position="528"/>
        <end position="548"/>
    </location>
</feature>
<organism evidence="3 4">
    <name type="scientific">Temnothorax longispinosus</name>
    <dbReference type="NCBI Taxonomy" id="300112"/>
    <lineage>
        <taxon>Eukaryota</taxon>
        <taxon>Metazoa</taxon>
        <taxon>Ecdysozoa</taxon>
        <taxon>Arthropoda</taxon>
        <taxon>Hexapoda</taxon>
        <taxon>Insecta</taxon>
        <taxon>Pterygota</taxon>
        <taxon>Neoptera</taxon>
        <taxon>Endopterygota</taxon>
        <taxon>Hymenoptera</taxon>
        <taxon>Apocrita</taxon>
        <taxon>Aculeata</taxon>
        <taxon>Formicoidea</taxon>
        <taxon>Formicidae</taxon>
        <taxon>Myrmicinae</taxon>
        <taxon>Temnothorax</taxon>
    </lineage>
</organism>
<keyword evidence="1" id="KW-0175">Coiled coil</keyword>
<evidence type="ECO:0000256" key="2">
    <source>
        <dbReference type="SAM" id="MobiDB-lite"/>
    </source>
</evidence>
<dbReference type="STRING" id="300112.A0A4S2L1S2"/>
<feature type="region of interest" description="Disordered" evidence="2">
    <location>
        <begin position="1595"/>
        <end position="1619"/>
    </location>
</feature>
<evidence type="ECO:0000313" key="3">
    <source>
        <dbReference type="EMBL" id="TGZ54378.1"/>
    </source>
</evidence>
<protein>
    <submittedName>
        <fullName evidence="3">Uncharacterized protein</fullName>
    </submittedName>
</protein>
<comment type="caution">
    <text evidence="3">The sequence shown here is derived from an EMBL/GenBank/DDBJ whole genome shotgun (WGS) entry which is preliminary data.</text>
</comment>
<feature type="compositionally biased region" description="Basic and acidic residues" evidence="2">
    <location>
        <begin position="918"/>
        <end position="929"/>
    </location>
</feature>
<feature type="compositionally biased region" description="Basic residues" evidence="2">
    <location>
        <begin position="488"/>
        <end position="503"/>
    </location>
</feature>
<accession>A0A4S2L1S2</accession>
<feature type="region of interest" description="Disordered" evidence="2">
    <location>
        <begin position="1"/>
        <end position="26"/>
    </location>
</feature>
<evidence type="ECO:0000256" key="1">
    <source>
        <dbReference type="SAM" id="Coils"/>
    </source>
</evidence>
<sequence length="1619" mass="187783">MSDRLDQPFEDRTALSKKNSESLLEDSCKKKTNLNEPLEYVDYVDVNPDVIKNNLLDIQPIKSMEQSRELGASKDFYEDFGDDRREDRYYYQENDSNNVESLYEELKNVYDWPDGELKSGPRLKGDQRLHYESDDTLDTNPSQLQPLNDRFLGLGQNDNAQRRFQSIDASWMIANSNSTLANNYFTLKVTDDMFKGSFEQSSTERNSPNIFSVRTTTEPRIIQSQQYKISEDKNIPFPEGRSIINTDSGSPYENSKYIEPKIHELLKQNLNLAKQAAINSQDLQESFVESLDWHDDFDDNVKVRLGRGLKAINETVISGFNKTYDQDNKIDVTNATDVNFKPTRVSTQTFHDNSSISKNWYNNTMMDLYNIFNNHRGVSDQSAKNVQDSILMNTVNMDVNDDLEAAEQKYVNNQTPRIRRAASYRAFYDDLNQNQRDSDEMDGSLSNQFHSPNILKNRFDGVYHGYEIGNWNSDTQDLDQYSKIPRTSTRKKGRPGKSSKKNKHSSEKHAKKSSSHSSSRNRRHHAHRSDMSKNVNRSDLKPKQRNKVEAPPLIGRTRIQKSKTAKQELSRAGMNEASGKKVLYENAEDQSTVKPEEDDARRKEITLLLAADNIDDESQMDVALHGELAGKIVEQIFQQASKGQRSAISKLFSTSLSSKMKNYLTHKCVQKNDQLKSVFGPGLHRDHKTEDVITGNIYRQGLDEDGTNHTETMIKRVMGLLGTLIANEVQKKTCISLSPDMREFLGWMLEVDRDEESLGEAPPLPLVREKIIPEQDTGRKFLFDSISEQEGEENINDLQKKVRILETLVKEYNALTAKEKTRVQTVHDYLIQQLNLLLRYIEARETAETKRKPASAAARTGTGNILQYQNALPNATNASHSMTKDAFSSPIDTHNLLQFDNVSFETDKRLQNSHAASRHRETRSLDKIPSKRHRKMKRQKSRNQKKNENYRKSKRRHNKYHRYLDCAGSSPGYRKSRQKRANPEESDQASLYLGYEKPRIYDSFDLLDAKLRGKKKKKRKRELADKKNAAIENDRMLDLLPIKGKNRMEDEVILLNKREAWKKENEEQLEEVAFGRDMRNNTRRERERFEKLTEGDKRKPINETSSRMKRENIIRGTSTGKGTDYSNKTHTAFEIRDGESWNKSKISNNNDTKNENKLELIERRINVFADNKTNAAIDSAAAAASTEEKLATNAEANNQVKGKLRAINRETKIDKADGSASFVNLTSDAEPRVSKERQKVSVTEKEADDNTVKLNRATNYRREEIDPEIELKNLRQGREKRIYDVANWKMTDHFYDDDRFSRNKLREKYMAKLDELGDLDADPENNLALLRLRNNKWSNDVVEWKLLPIIKRSPYYDDRALSRTRLIEKETPILSNIKDVKSQPNAYLSPRFWQKHRRTNRVFNISPTLRITDNDNFPRRIYRNAKRTSAIERFKDLRIDPEIILKVRRLSRPRNNKRSNGIAKFGMPFVLKDPNREFREILRSRNNPELGDRVIYDGVGLQLPSWPYQYYDDLADSSTFHFIPGRGDDMYRYPAETYFEYGPFKKRRTHDANRRFARRNRFRLRTSEGKDAVDFPRDNLANKSSKFRFAERKSRVNESALASGENYLMSSETSTHKRT</sequence>
<feature type="region of interest" description="Disordered" evidence="2">
    <location>
        <begin position="1229"/>
        <end position="1248"/>
    </location>
</feature>
<feature type="compositionally biased region" description="Basic residues" evidence="2">
    <location>
        <begin position="509"/>
        <end position="527"/>
    </location>
</feature>
<reference evidence="3 4" key="1">
    <citation type="journal article" date="2019" name="Philos. Trans. R. Soc. Lond., B, Biol. Sci.">
        <title>Ant behaviour and brain gene expression of defending hosts depend on the ecological success of the intruding social parasite.</title>
        <authorList>
            <person name="Kaur R."/>
            <person name="Stoldt M."/>
            <person name="Jongepier E."/>
            <person name="Feldmeyer B."/>
            <person name="Menzel F."/>
            <person name="Bornberg-Bauer E."/>
            <person name="Foitzik S."/>
        </authorList>
    </citation>
    <scope>NUCLEOTIDE SEQUENCE [LARGE SCALE GENOMIC DNA]</scope>
    <source>
        <tissue evidence="3">Whole body</tissue>
    </source>
</reference>
<dbReference type="Proteomes" id="UP000310200">
    <property type="component" value="Unassembled WGS sequence"/>
</dbReference>
<proteinExistence type="predicted"/>
<gene>
    <name evidence="3" type="ORF">DBV15_09606</name>
</gene>
<feature type="compositionally biased region" description="Basic residues" evidence="2">
    <location>
        <begin position="930"/>
        <end position="944"/>
    </location>
</feature>
<feature type="compositionally biased region" description="Basic and acidic residues" evidence="2">
    <location>
        <begin position="1"/>
        <end position="20"/>
    </location>
</feature>
<evidence type="ECO:0000313" key="4">
    <source>
        <dbReference type="Proteomes" id="UP000310200"/>
    </source>
</evidence>